<dbReference type="Proteomes" id="UP001501175">
    <property type="component" value="Unassembled WGS sequence"/>
</dbReference>
<name>A0ABP8NKN8_9BACT</name>
<dbReference type="EMBL" id="BAABHD010000083">
    <property type="protein sequence ID" value="GAA4468903.1"/>
    <property type="molecule type" value="Genomic_DNA"/>
</dbReference>
<dbReference type="InterPro" id="IPR026341">
    <property type="entry name" value="T9SS_type_B"/>
</dbReference>
<dbReference type="NCBIfam" id="TIGR04131">
    <property type="entry name" value="Bac_Flav_CTERM"/>
    <property type="match status" value="1"/>
</dbReference>
<gene>
    <name evidence="1" type="ORF">GCM10023189_55020</name>
</gene>
<evidence type="ECO:0000313" key="1">
    <source>
        <dbReference type="EMBL" id="GAA4468903.1"/>
    </source>
</evidence>
<evidence type="ECO:0000313" key="2">
    <source>
        <dbReference type="Proteomes" id="UP001501175"/>
    </source>
</evidence>
<organism evidence="1 2">
    <name type="scientific">Nibrella saemangeumensis</name>
    <dbReference type="NCBI Taxonomy" id="1084526"/>
    <lineage>
        <taxon>Bacteria</taxon>
        <taxon>Pseudomonadati</taxon>
        <taxon>Bacteroidota</taxon>
        <taxon>Cytophagia</taxon>
        <taxon>Cytophagales</taxon>
        <taxon>Spirosomataceae</taxon>
        <taxon>Nibrella</taxon>
    </lineage>
</organism>
<proteinExistence type="predicted"/>
<accession>A0ABP8NKN8</accession>
<reference evidence="2" key="1">
    <citation type="journal article" date="2019" name="Int. J. Syst. Evol. Microbiol.">
        <title>The Global Catalogue of Microorganisms (GCM) 10K type strain sequencing project: providing services to taxonomists for standard genome sequencing and annotation.</title>
        <authorList>
            <consortium name="The Broad Institute Genomics Platform"/>
            <consortium name="The Broad Institute Genome Sequencing Center for Infectious Disease"/>
            <person name="Wu L."/>
            <person name="Ma J."/>
        </authorList>
    </citation>
    <scope>NUCLEOTIDE SEQUENCE [LARGE SCALE GENOMIC DNA]</scope>
    <source>
        <strain evidence="2">JCM 17927</strain>
    </source>
</reference>
<dbReference type="Pfam" id="PF13585">
    <property type="entry name" value="CHU_C"/>
    <property type="match status" value="1"/>
</dbReference>
<comment type="caution">
    <text evidence="1">The sequence shown here is derived from an EMBL/GenBank/DDBJ whole genome shotgun (WGS) entry which is preliminary data.</text>
</comment>
<protein>
    <recommendedName>
        <fullName evidence="3">Gliding motility-associated C-terminal domain-containing protein</fullName>
    </recommendedName>
</protein>
<keyword evidence="2" id="KW-1185">Reference proteome</keyword>
<sequence length="649" mass="71072">MAFISLSQVLAQDLCDKAQRPATSVEGDFTVLPSTTVCVGNEIQVANQKLQAQSVKYHYNYKPGDDLNGGSVSTKHVYTTAGEYKILQTGSLNGTGMLACRTVQVLNNSKIDFSVKPCVDRTVVIDINLNSETRKYDKVRISWDGVSLEEVAIADLEKQPTRTHTYPASTRLTYDISVFGVHKGNACLGILNTLSVTIGSASNNNRPVVTTLTTRDDKTIILQYQVTGSGPVELHQKNAAGDYTPTGQTSTNGTFTVQTDAKKVQCFRVVSKDVCGNAASSEDMCSIVADAKAETKQNPINWTPYTGSSTFLRYRIFRNGAANPLTNIAERATSAYVDADNIDCNVQYCYSVVAEVTNWAGGRTIITSAPTCVTGIGGGDALGEIQSVLVSVEDNYPRLVVTTPAVGGTTQYALAIERSDGPNGLFQPLSTIQNTNVFRDETARSNERSYCYRVTYQNNCGMKSSPAPPVCTVWLTSKTPTAIDWTADAPFFPQDVSFYTVEFIDSLGRQAREHMNVGGNTHFEPDLDDPRLQAVRFRIIANAGNGTVSYSNFFELRQNAKIFAPDVFTPNGDGQNDEFTVIGKYWKKFTLTIFNRWGETLYQTTETGKGWDGLINGQPAEPGTYIYRAEIEDNTGVRSVKRGTFLLMR</sequence>
<evidence type="ECO:0008006" key="3">
    <source>
        <dbReference type="Google" id="ProtNLM"/>
    </source>
</evidence>